<evidence type="ECO:0000313" key="1">
    <source>
        <dbReference type="EMBL" id="TDF72882.1"/>
    </source>
</evidence>
<gene>
    <name evidence="1" type="ORF">E0946_04830</name>
</gene>
<dbReference type="EMBL" id="SMOG01000013">
    <property type="protein sequence ID" value="TDF72882.1"/>
    <property type="molecule type" value="Genomic_DNA"/>
</dbReference>
<evidence type="ECO:0000313" key="2">
    <source>
        <dbReference type="Proteomes" id="UP000294588"/>
    </source>
</evidence>
<keyword evidence="2" id="KW-1185">Reference proteome</keyword>
<comment type="caution">
    <text evidence="1">The sequence shown here is derived from an EMBL/GenBank/DDBJ whole genome shotgun (WGS) entry which is preliminary data.</text>
</comment>
<keyword evidence="1" id="KW-0808">Transferase</keyword>
<reference evidence="1" key="1">
    <citation type="submission" date="2019-03" db="EMBL/GenBank/DDBJ databases">
        <title>Candidatus Syntrophosphaera thermopropionivorans: a novel player in syntrophic propionate oxidation during anaerobic digestion.</title>
        <authorList>
            <person name="Dyksma S."/>
        </authorList>
    </citation>
    <scope>NUCLEOTIDE SEQUENCE</scope>
    <source>
        <strain evidence="1">W5</strain>
    </source>
</reference>
<protein>
    <submittedName>
        <fullName evidence="1">Riboflavin synthase</fullName>
        <ecNumber evidence="1">2.5.1.9</ecNumber>
    </submittedName>
</protein>
<dbReference type="EC" id="2.5.1.9" evidence="1"/>
<proteinExistence type="predicted"/>
<dbReference type="Proteomes" id="UP000294588">
    <property type="component" value="Unassembled WGS sequence"/>
</dbReference>
<name>A0AC61QIY9_9BACT</name>
<sequence length="212" mass="23381">MPGKGVIRFNMFTGIVETTSRVMRTLNSSGLKAITIELPKSFNDLKKGSSIACDGICLTVTQLNTDSFNVEIMQETVQKTTAGNWNKGTILNLERALKLEDHLDGHLVLGHIDRTTTLLEKKTVSATTYLRFSLDSRDRELVVKQGSVALNGVSLTVAELNSSSFTVALISYTLDTTNLRYLSPGANVNLEYDIIGKYIQNLYHSSGFKNKL</sequence>
<accession>A0AC61QIY9</accession>
<organism evidence="1 2">
    <name type="scientific">Candidatus Syntrophosphaera thermopropionivorans</name>
    <dbReference type="NCBI Taxonomy" id="2593015"/>
    <lineage>
        <taxon>Bacteria</taxon>
        <taxon>Pseudomonadati</taxon>
        <taxon>Candidatus Cloacimonadota</taxon>
        <taxon>Candidatus Cloacimonadia</taxon>
        <taxon>Candidatus Cloacimonadales</taxon>
        <taxon>Candidatus Cloacimonadaceae</taxon>
        <taxon>Candidatus Syntrophosphaera</taxon>
    </lineage>
</organism>